<dbReference type="SUPFAM" id="SSF55008">
    <property type="entry name" value="HMA, heavy metal-associated domain"/>
    <property type="match status" value="1"/>
</dbReference>
<dbReference type="EMBL" id="SDMP01000003">
    <property type="protein sequence ID" value="RYR65427.1"/>
    <property type="molecule type" value="Genomic_DNA"/>
</dbReference>
<dbReference type="STRING" id="3818.A0A445DQH2"/>
<proteinExistence type="inferred from homology"/>
<feature type="domain" description="HMA" evidence="6">
    <location>
        <begin position="11"/>
        <end position="87"/>
    </location>
</feature>
<name>A0A445DQH2_ARAHY</name>
<evidence type="ECO:0000256" key="1">
    <source>
        <dbReference type="ARBA" id="ARBA00022481"/>
    </source>
</evidence>
<dbReference type="Proteomes" id="UP000289738">
    <property type="component" value="Chromosome A03"/>
</dbReference>
<dbReference type="Gene3D" id="3.30.70.100">
    <property type="match status" value="1"/>
</dbReference>
<evidence type="ECO:0000256" key="3">
    <source>
        <dbReference type="ARBA" id="ARBA00023288"/>
    </source>
</evidence>
<dbReference type="PANTHER" id="PTHR45868:SF74">
    <property type="entry name" value="HEAVY METAL-ASSOCIATED ISOPRENYLATED PLANT PROTEIN 33"/>
    <property type="match status" value="1"/>
</dbReference>
<dbReference type="InterPro" id="IPR006121">
    <property type="entry name" value="HMA_dom"/>
</dbReference>
<keyword evidence="3" id="KW-0449">Lipoprotein</keyword>
<protein>
    <recommendedName>
        <fullName evidence="6">HMA domain-containing protein</fullName>
    </recommendedName>
</protein>
<dbReference type="AlphaFoldDB" id="A0A445DQH2"/>
<sequence length="244" mass="28549">MSTTQYELLNIETYVLRVHMNCQGCMNKVRKRKRKRNESNASDINAGVYRVEINAEQQTVSVTGNVNLSTLVRKLTKFRKHVEILDAGYNQEQVNHVRENNMNQAQHIINDHNAYENQYLIPKFGRDQSEAEWYLNKNNGTRDVERVMINQHLAEPLFMDHVNNITNQGFSRVNENPTSESMNFQQYNPYHSHLGSQEWAWNHLAASPIGVYDQQLLPIANSYHPSKAIQQSYHNHLPYEINFY</sequence>
<evidence type="ECO:0000256" key="4">
    <source>
        <dbReference type="ARBA" id="ARBA00023289"/>
    </source>
</evidence>
<dbReference type="GO" id="GO:0046872">
    <property type="term" value="F:metal ion binding"/>
    <property type="evidence" value="ECO:0007669"/>
    <property type="project" value="UniProtKB-KW"/>
</dbReference>
<dbReference type="InterPro" id="IPR036163">
    <property type="entry name" value="HMA_dom_sf"/>
</dbReference>
<evidence type="ECO:0000256" key="5">
    <source>
        <dbReference type="ARBA" id="ARBA00024045"/>
    </source>
</evidence>
<reference evidence="7 8" key="1">
    <citation type="submission" date="2019-01" db="EMBL/GenBank/DDBJ databases">
        <title>Sequencing of cultivated peanut Arachis hypogaea provides insights into genome evolution and oil improvement.</title>
        <authorList>
            <person name="Chen X."/>
        </authorList>
    </citation>
    <scope>NUCLEOTIDE SEQUENCE [LARGE SCALE GENOMIC DNA]</scope>
    <source>
        <strain evidence="8">cv. Fuhuasheng</strain>
        <tissue evidence="7">Leaves</tissue>
    </source>
</reference>
<dbReference type="CDD" id="cd00371">
    <property type="entry name" value="HMA"/>
    <property type="match status" value="1"/>
</dbReference>
<keyword evidence="4" id="KW-0636">Prenylation</keyword>
<keyword evidence="8" id="KW-1185">Reference proteome</keyword>
<dbReference type="PANTHER" id="PTHR45868">
    <property type="entry name" value="HEAVY METAL-ASSOCIATED ISOPRENYLATED PLANT PROTEIN 33-RELATED"/>
    <property type="match status" value="1"/>
</dbReference>
<evidence type="ECO:0000313" key="7">
    <source>
        <dbReference type="EMBL" id="RYR65427.1"/>
    </source>
</evidence>
<evidence type="ECO:0000259" key="6">
    <source>
        <dbReference type="PROSITE" id="PS50846"/>
    </source>
</evidence>
<gene>
    <name evidence="7" type="ORF">Ahy_A03g011361</name>
</gene>
<dbReference type="PROSITE" id="PS50846">
    <property type="entry name" value="HMA_2"/>
    <property type="match status" value="1"/>
</dbReference>
<accession>A0A445DQH2</accession>
<keyword evidence="2" id="KW-0479">Metal-binding</keyword>
<comment type="similarity">
    <text evidence="5">Belongs to the HIPP family.</text>
</comment>
<keyword evidence="1" id="KW-0488">Methylation</keyword>
<evidence type="ECO:0000256" key="2">
    <source>
        <dbReference type="ARBA" id="ARBA00022723"/>
    </source>
</evidence>
<comment type="caution">
    <text evidence="7">The sequence shown here is derived from an EMBL/GenBank/DDBJ whole genome shotgun (WGS) entry which is preliminary data.</text>
</comment>
<evidence type="ECO:0000313" key="8">
    <source>
        <dbReference type="Proteomes" id="UP000289738"/>
    </source>
</evidence>
<organism evidence="7 8">
    <name type="scientific">Arachis hypogaea</name>
    <name type="common">Peanut</name>
    <dbReference type="NCBI Taxonomy" id="3818"/>
    <lineage>
        <taxon>Eukaryota</taxon>
        <taxon>Viridiplantae</taxon>
        <taxon>Streptophyta</taxon>
        <taxon>Embryophyta</taxon>
        <taxon>Tracheophyta</taxon>
        <taxon>Spermatophyta</taxon>
        <taxon>Magnoliopsida</taxon>
        <taxon>eudicotyledons</taxon>
        <taxon>Gunneridae</taxon>
        <taxon>Pentapetalae</taxon>
        <taxon>rosids</taxon>
        <taxon>fabids</taxon>
        <taxon>Fabales</taxon>
        <taxon>Fabaceae</taxon>
        <taxon>Papilionoideae</taxon>
        <taxon>50 kb inversion clade</taxon>
        <taxon>dalbergioids sensu lato</taxon>
        <taxon>Dalbergieae</taxon>
        <taxon>Pterocarpus clade</taxon>
        <taxon>Arachis</taxon>
    </lineage>
</organism>